<dbReference type="InterPro" id="IPR013094">
    <property type="entry name" value="AB_hydrolase_3"/>
</dbReference>
<gene>
    <name evidence="3" type="ORF">HNR67_007757</name>
</gene>
<feature type="domain" description="Alpha/beta hydrolase fold-3" evidence="2">
    <location>
        <begin position="41"/>
        <end position="130"/>
    </location>
</feature>
<dbReference type="InterPro" id="IPR029058">
    <property type="entry name" value="AB_hydrolase_fold"/>
</dbReference>
<dbReference type="EMBL" id="JACHMH010000001">
    <property type="protein sequence ID" value="MBB4681639.1"/>
    <property type="molecule type" value="Genomic_DNA"/>
</dbReference>
<dbReference type="Proteomes" id="UP000533598">
    <property type="component" value="Unassembled WGS sequence"/>
</dbReference>
<evidence type="ECO:0000259" key="2">
    <source>
        <dbReference type="Pfam" id="PF07859"/>
    </source>
</evidence>
<dbReference type="GO" id="GO:0016787">
    <property type="term" value="F:hydrolase activity"/>
    <property type="evidence" value="ECO:0007669"/>
    <property type="project" value="UniProtKB-KW"/>
</dbReference>
<sequence>MRYQVAVEGGAIEVVVHRPVWLGPLPCYLHLPSGYDSQGELSDLATEAGCAIVSVEHRLGRGLPFPVALEDCYSALMWLLDNAALLELDATRLAVGGAREGADLAAALPLLIKERGGPAIGLQILELPTLTPDPAADLAGLPPALIAVGEADAGRVAAERYARRLTKAGVPSTLHRLGPDSFAALPWRIELARTLRAAHVATRLPA</sequence>
<proteinExistence type="predicted"/>
<dbReference type="RefSeq" id="WP_185008359.1">
    <property type="nucleotide sequence ID" value="NZ_BAAAUI010000014.1"/>
</dbReference>
<dbReference type="AlphaFoldDB" id="A0A7W7FZY0"/>
<evidence type="ECO:0000256" key="1">
    <source>
        <dbReference type="ARBA" id="ARBA00022801"/>
    </source>
</evidence>
<reference evidence="3 4" key="1">
    <citation type="submission" date="2020-08" db="EMBL/GenBank/DDBJ databases">
        <title>Sequencing the genomes of 1000 actinobacteria strains.</title>
        <authorList>
            <person name="Klenk H.-P."/>
        </authorList>
    </citation>
    <scope>NUCLEOTIDE SEQUENCE [LARGE SCALE GENOMIC DNA]</scope>
    <source>
        <strain evidence="3 4">DSM 44230</strain>
    </source>
</reference>
<evidence type="ECO:0000313" key="3">
    <source>
        <dbReference type="EMBL" id="MBB4681639.1"/>
    </source>
</evidence>
<dbReference type="EC" id="3.1.1.-" evidence="3"/>
<accession>A0A7W7FZY0</accession>
<dbReference type="PANTHER" id="PTHR48081">
    <property type="entry name" value="AB HYDROLASE SUPERFAMILY PROTEIN C4A8.06C"/>
    <property type="match status" value="1"/>
</dbReference>
<comment type="caution">
    <text evidence="3">The sequence shown here is derived from an EMBL/GenBank/DDBJ whole genome shotgun (WGS) entry which is preliminary data.</text>
</comment>
<organism evidence="3 4">
    <name type="scientific">Crossiella cryophila</name>
    <dbReference type="NCBI Taxonomy" id="43355"/>
    <lineage>
        <taxon>Bacteria</taxon>
        <taxon>Bacillati</taxon>
        <taxon>Actinomycetota</taxon>
        <taxon>Actinomycetes</taxon>
        <taxon>Pseudonocardiales</taxon>
        <taxon>Pseudonocardiaceae</taxon>
        <taxon>Crossiella</taxon>
    </lineage>
</organism>
<dbReference type="Gene3D" id="3.40.50.1820">
    <property type="entry name" value="alpha/beta hydrolase"/>
    <property type="match status" value="1"/>
</dbReference>
<dbReference type="SUPFAM" id="SSF53474">
    <property type="entry name" value="alpha/beta-Hydrolases"/>
    <property type="match status" value="1"/>
</dbReference>
<protein>
    <submittedName>
        <fullName evidence="3">Acetyl esterase</fullName>
        <ecNumber evidence="3">3.1.1.-</ecNumber>
    </submittedName>
</protein>
<dbReference type="Pfam" id="PF07859">
    <property type="entry name" value="Abhydrolase_3"/>
    <property type="match status" value="2"/>
</dbReference>
<name>A0A7W7FZY0_9PSEU</name>
<keyword evidence="1 3" id="KW-0378">Hydrolase</keyword>
<feature type="domain" description="Alpha/beta hydrolase fold-3" evidence="2">
    <location>
        <begin position="132"/>
        <end position="177"/>
    </location>
</feature>
<dbReference type="PANTHER" id="PTHR48081:SF8">
    <property type="entry name" value="ALPHA_BETA HYDROLASE FOLD-3 DOMAIN-CONTAINING PROTEIN-RELATED"/>
    <property type="match status" value="1"/>
</dbReference>
<evidence type="ECO:0000313" key="4">
    <source>
        <dbReference type="Proteomes" id="UP000533598"/>
    </source>
</evidence>
<dbReference type="InterPro" id="IPR050300">
    <property type="entry name" value="GDXG_lipolytic_enzyme"/>
</dbReference>
<keyword evidence="4" id="KW-1185">Reference proteome</keyword>